<dbReference type="InterPro" id="IPR036249">
    <property type="entry name" value="Thioredoxin-like_sf"/>
</dbReference>
<proteinExistence type="predicted"/>
<accession>A0A4R2AYT0</accession>
<sequence length="189" mass="21729">MKTLNDWYKQGLTSSEYIQGMSVNKEKMLSIYNRSSLKEEQKEYLHSLQEQGLRALVLTADWCGDAMVNIPLFMRIANEALIDIRYFIRDENLELMDQYLTNGKSRSIPIIVIIDKNGSEVARWGPRAPEGQELADELFGSLPAKGTPEFDEAFKKAIPEFQRKLTEDKQLWEAITDHIIFTLKSNVPV</sequence>
<comment type="caution">
    <text evidence="1">The sequence shown here is derived from an EMBL/GenBank/DDBJ whole genome shotgun (WGS) entry which is preliminary data.</text>
</comment>
<protein>
    <submittedName>
        <fullName evidence="1">Thioredoxin-like protein</fullName>
    </submittedName>
</protein>
<name>A0A4R2AYT0_9BACI</name>
<dbReference type="Pfam" id="PF14595">
    <property type="entry name" value="Thioredoxin_9"/>
    <property type="match status" value="1"/>
</dbReference>
<evidence type="ECO:0000313" key="2">
    <source>
        <dbReference type="Proteomes" id="UP000295689"/>
    </source>
</evidence>
<dbReference type="Gene3D" id="3.40.30.10">
    <property type="entry name" value="Glutaredoxin"/>
    <property type="match status" value="1"/>
</dbReference>
<organism evidence="1 2">
    <name type="scientific">Mesobacillus foraminis</name>
    <dbReference type="NCBI Taxonomy" id="279826"/>
    <lineage>
        <taxon>Bacteria</taxon>
        <taxon>Bacillati</taxon>
        <taxon>Bacillota</taxon>
        <taxon>Bacilli</taxon>
        <taxon>Bacillales</taxon>
        <taxon>Bacillaceae</taxon>
        <taxon>Mesobacillus</taxon>
    </lineage>
</organism>
<dbReference type="EMBL" id="SLVV01000019">
    <property type="protein sequence ID" value="TCN18835.1"/>
    <property type="molecule type" value="Genomic_DNA"/>
</dbReference>
<dbReference type="AlphaFoldDB" id="A0A4R2AYT0"/>
<dbReference type="SUPFAM" id="SSF52833">
    <property type="entry name" value="Thioredoxin-like"/>
    <property type="match status" value="1"/>
</dbReference>
<reference evidence="1 2" key="1">
    <citation type="journal article" date="2015" name="Stand. Genomic Sci.">
        <title>Genomic Encyclopedia of Bacterial and Archaeal Type Strains, Phase III: the genomes of soil and plant-associated and newly described type strains.</title>
        <authorList>
            <person name="Whitman W.B."/>
            <person name="Woyke T."/>
            <person name="Klenk H.P."/>
            <person name="Zhou Y."/>
            <person name="Lilburn T.G."/>
            <person name="Beck B.J."/>
            <person name="De Vos P."/>
            <person name="Vandamme P."/>
            <person name="Eisen J.A."/>
            <person name="Garrity G."/>
            <person name="Hugenholtz P."/>
            <person name="Kyrpides N.C."/>
        </authorList>
    </citation>
    <scope>NUCLEOTIDE SEQUENCE [LARGE SCALE GENOMIC DNA]</scope>
    <source>
        <strain evidence="1 2">CV53</strain>
    </source>
</reference>
<dbReference type="Proteomes" id="UP000295689">
    <property type="component" value="Unassembled WGS sequence"/>
</dbReference>
<gene>
    <name evidence="1" type="ORF">EV146_11936</name>
</gene>
<evidence type="ECO:0000313" key="1">
    <source>
        <dbReference type="EMBL" id="TCN18835.1"/>
    </source>
</evidence>
<dbReference type="RefSeq" id="WP_132011382.1">
    <property type="nucleotide sequence ID" value="NZ_JABUHM010000020.1"/>
</dbReference>
<keyword evidence="2" id="KW-1185">Reference proteome</keyword>